<name>A0A1W6ZYN4_9HYPH</name>
<keyword evidence="2" id="KW-1185">Reference proteome</keyword>
<gene>
    <name evidence="1" type="ORF">CAK95_27795</name>
</gene>
<evidence type="ECO:0000313" key="1">
    <source>
        <dbReference type="EMBL" id="ARQ02492.1"/>
    </source>
</evidence>
<organism evidence="1 2">
    <name type="scientific">Pseudorhodoplanes sinuspersici</name>
    <dbReference type="NCBI Taxonomy" id="1235591"/>
    <lineage>
        <taxon>Bacteria</taxon>
        <taxon>Pseudomonadati</taxon>
        <taxon>Pseudomonadota</taxon>
        <taxon>Alphaproteobacteria</taxon>
        <taxon>Hyphomicrobiales</taxon>
        <taxon>Pseudorhodoplanes</taxon>
    </lineage>
</organism>
<dbReference type="EMBL" id="CP021112">
    <property type="protein sequence ID" value="ARQ02492.1"/>
    <property type="molecule type" value="Genomic_DNA"/>
</dbReference>
<sequence>MKRDSKTAIGRRDVLRVLGAGAGAAVTAAAPLATPAQADSETTDQKRKARYQPNSAEIQTFYRVNRYPS</sequence>
<dbReference type="PROSITE" id="PS51318">
    <property type="entry name" value="TAT"/>
    <property type="match status" value="1"/>
</dbReference>
<reference evidence="1 2" key="1">
    <citation type="submission" date="2017-05" db="EMBL/GenBank/DDBJ databases">
        <title>Full genome sequence of Pseudorhodoplanes sinuspersici.</title>
        <authorList>
            <person name="Dastgheib S.M.M."/>
            <person name="Shavandi M."/>
            <person name="Tirandaz H."/>
        </authorList>
    </citation>
    <scope>NUCLEOTIDE SEQUENCE [LARGE SCALE GENOMIC DNA]</scope>
    <source>
        <strain evidence="1 2">RIPI110</strain>
    </source>
</reference>
<dbReference type="AlphaFoldDB" id="A0A1W6ZYN4"/>
<dbReference type="Proteomes" id="UP000194137">
    <property type="component" value="Chromosome"/>
</dbReference>
<dbReference type="InterPro" id="IPR006311">
    <property type="entry name" value="TAT_signal"/>
</dbReference>
<protein>
    <submittedName>
        <fullName evidence="1">Formate dehydrogenase</fullName>
    </submittedName>
</protein>
<accession>A0A1W6ZYN4</accession>
<proteinExistence type="predicted"/>
<dbReference type="KEGG" id="psin:CAK95_27795"/>
<evidence type="ECO:0000313" key="2">
    <source>
        <dbReference type="Proteomes" id="UP000194137"/>
    </source>
</evidence>
<dbReference type="STRING" id="1235591.CAK95_27795"/>